<keyword evidence="3" id="KW-1185">Reference proteome</keyword>
<dbReference type="Proteomes" id="UP000001401">
    <property type="component" value="Chromosome"/>
</dbReference>
<organism evidence="2 3">
    <name type="scientific">Evansella cellulosilytica (strain ATCC 21833 / DSM 2522 / FERM P-1141 / JCM 9156 / N-4)</name>
    <name type="common">Bacillus cellulosilyticus</name>
    <dbReference type="NCBI Taxonomy" id="649639"/>
    <lineage>
        <taxon>Bacteria</taxon>
        <taxon>Bacillati</taxon>
        <taxon>Bacillota</taxon>
        <taxon>Bacilli</taxon>
        <taxon>Bacillales</taxon>
        <taxon>Bacillaceae</taxon>
        <taxon>Evansella</taxon>
    </lineage>
</organism>
<evidence type="ECO:0000313" key="3">
    <source>
        <dbReference type="Proteomes" id="UP000001401"/>
    </source>
</evidence>
<accession>E6U1F4</accession>
<feature type="transmembrane region" description="Helical" evidence="1">
    <location>
        <begin position="12"/>
        <end position="30"/>
    </location>
</feature>
<proteinExistence type="predicted"/>
<dbReference type="HOGENOM" id="CLU_3387978_0_0_9"/>
<reference evidence="2 3" key="1">
    <citation type="submission" date="2010-12" db="EMBL/GenBank/DDBJ databases">
        <title>Complete sequence of Bacillus cellulosilyticus DSM 2522.</title>
        <authorList>
            <consortium name="US DOE Joint Genome Institute"/>
            <person name="Lucas S."/>
            <person name="Copeland A."/>
            <person name="Lapidus A."/>
            <person name="Cheng J.-F."/>
            <person name="Bruce D."/>
            <person name="Goodwin L."/>
            <person name="Pitluck S."/>
            <person name="Chertkov O."/>
            <person name="Detter J.C."/>
            <person name="Han C."/>
            <person name="Tapia R."/>
            <person name="Land M."/>
            <person name="Hauser L."/>
            <person name="Jeffries C."/>
            <person name="Kyrpides N."/>
            <person name="Ivanova N."/>
            <person name="Mikhailova N."/>
            <person name="Brumm P."/>
            <person name="Mead D."/>
            <person name="Woyke T."/>
        </authorList>
    </citation>
    <scope>NUCLEOTIDE SEQUENCE [LARGE SCALE GENOMIC DNA]</scope>
    <source>
        <strain evidence="3">ATCC 21833 / DSM 2522 / FERM P-1141 / JCM 9156 / N-4</strain>
    </source>
</reference>
<name>E6U1F4_EVAC2</name>
<sequence precursor="true">MKNINKTLLRNTFTFGVFIGISVAGIYYIFVK</sequence>
<gene>
    <name evidence="2" type="ordered locus">Bcell_0925</name>
</gene>
<dbReference type="AlphaFoldDB" id="E6U1F4"/>
<keyword evidence="1" id="KW-1133">Transmembrane helix</keyword>
<keyword evidence="1" id="KW-0472">Membrane</keyword>
<evidence type="ECO:0000256" key="1">
    <source>
        <dbReference type="SAM" id="Phobius"/>
    </source>
</evidence>
<keyword evidence="1" id="KW-0812">Transmembrane</keyword>
<dbReference type="KEGG" id="bco:Bcell_0925"/>
<protein>
    <submittedName>
        <fullName evidence="2">Uncharacterized protein</fullName>
    </submittedName>
</protein>
<dbReference type="STRING" id="649639.Bcell_0925"/>
<dbReference type="EMBL" id="CP002394">
    <property type="protein sequence ID" value="ADU29201.1"/>
    <property type="molecule type" value="Genomic_DNA"/>
</dbReference>
<evidence type="ECO:0000313" key="2">
    <source>
        <dbReference type="EMBL" id="ADU29201.1"/>
    </source>
</evidence>